<evidence type="ECO:0000256" key="1">
    <source>
        <dbReference type="ARBA" id="ARBA00004479"/>
    </source>
</evidence>
<dbReference type="PROSITE" id="PS00107">
    <property type="entry name" value="PROTEIN_KINASE_ATP"/>
    <property type="match status" value="1"/>
</dbReference>
<reference evidence="23" key="2">
    <citation type="submission" date="2025-08" db="UniProtKB">
        <authorList>
            <consortium name="RefSeq"/>
        </authorList>
    </citation>
    <scope>IDENTIFICATION</scope>
    <source>
        <tissue evidence="23">Leaf</tissue>
    </source>
</reference>
<evidence type="ECO:0000256" key="10">
    <source>
        <dbReference type="ARBA" id="ARBA00022840"/>
    </source>
</evidence>
<keyword evidence="9" id="KW-0418">Kinase</keyword>
<dbReference type="InterPro" id="IPR008271">
    <property type="entry name" value="Ser/Thr_kinase_AS"/>
</dbReference>
<dbReference type="GO" id="GO:0005509">
    <property type="term" value="F:calcium ion binding"/>
    <property type="evidence" value="ECO:0007669"/>
    <property type="project" value="InterPro"/>
</dbReference>
<evidence type="ECO:0000256" key="17">
    <source>
        <dbReference type="PROSITE-ProRule" id="PRU00076"/>
    </source>
</evidence>
<dbReference type="PROSITE" id="PS50011">
    <property type="entry name" value="PROTEIN_KINASE_DOM"/>
    <property type="match status" value="1"/>
</dbReference>
<dbReference type="InterPro" id="IPR049883">
    <property type="entry name" value="NOTCH1_EGF-like"/>
</dbReference>
<evidence type="ECO:0000256" key="12">
    <source>
        <dbReference type="ARBA" id="ARBA00023136"/>
    </source>
</evidence>
<dbReference type="Gene3D" id="3.30.200.20">
    <property type="entry name" value="Phosphorylase Kinase, domain 1"/>
    <property type="match status" value="1"/>
</dbReference>
<evidence type="ECO:0000256" key="18">
    <source>
        <dbReference type="PROSITE-ProRule" id="PRU10141"/>
    </source>
</evidence>
<evidence type="ECO:0000256" key="8">
    <source>
        <dbReference type="ARBA" id="ARBA00022741"/>
    </source>
</evidence>
<dbReference type="InterPro" id="IPR011009">
    <property type="entry name" value="Kinase-like_dom_sf"/>
</dbReference>
<keyword evidence="4" id="KW-0597">Phosphoprotein</keyword>
<reference evidence="22" key="1">
    <citation type="submission" date="2025-05" db="UniProtKB">
        <authorList>
            <consortium name="RefSeq"/>
        </authorList>
    </citation>
    <scope>NUCLEOTIDE SEQUENCE [LARGE SCALE GENOMIC DNA]</scope>
</reference>
<dbReference type="Pfam" id="PF13947">
    <property type="entry name" value="GUB_WAK_bind"/>
    <property type="match status" value="1"/>
</dbReference>
<dbReference type="InterPro" id="IPR001881">
    <property type="entry name" value="EGF-like_Ca-bd_dom"/>
</dbReference>
<gene>
    <name evidence="23" type="primary">LOC115750770</name>
</gene>
<dbReference type="InterPro" id="IPR018097">
    <property type="entry name" value="EGF_Ca-bd_CS"/>
</dbReference>
<evidence type="ECO:0000256" key="11">
    <source>
        <dbReference type="ARBA" id="ARBA00022989"/>
    </source>
</evidence>
<keyword evidence="2" id="KW-0723">Serine/threonine-protein kinase</keyword>
<evidence type="ECO:0000259" key="21">
    <source>
        <dbReference type="PROSITE" id="PS50026"/>
    </source>
</evidence>
<evidence type="ECO:0000313" key="22">
    <source>
        <dbReference type="Proteomes" id="UP000827889"/>
    </source>
</evidence>
<dbReference type="Proteomes" id="UP000827889">
    <property type="component" value="Chromosome 2"/>
</dbReference>
<evidence type="ECO:0000256" key="3">
    <source>
        <dbReference type="ARBA" id="ARBA00022536"/>
    </source>
</evidence>
<comment type="catalytic activity">
    <reaction evidence="16">
        <text>L-threonyl-[protein] + ATP = O-phospho-L-threonyl-[protein] + ADP + H(+)</text>
        <dbReference type="Rhea" id="RHEA:46608"/>
        <dbReference type="Rhea" id="RHEA-COMP:11060"/>
        <dbReference type="Rhea" id="RHEA-COMP:11605"/>
        <dbReference type="ChEBI" id="CHEBI:15378"/>
        <dbReference type="ChEBI" id="CHEBI:30013"/>
        <dbReference type="ChEBI" id="CHEBI:30616"/>
        <dbReference type="ChEBI" id="CHEBI:61977"/>
        <dbReference type="ChEBI" id="CHEBI:456216"/>
    </reaction>
</comment>
<evidence type="ECO:0000256" key="15">
    <source>
        <dbReference type="ARBA" id="ARBA00047558"/>
    </source>
</evidence>
<evidence type="ECO:0000256" key="13">
    <source>
        <dbReference type="ARBA" id="ARBA00023157"/>
    </source>
</evidence>
<organism evidence="22 23">
    <name type="scientific">Rhodamnia argentea</name>
    <dbReference type="NCBI Taxonomy" id="178133"/>
    <lineage>
        <taxon>Eukaryota</taxon>
        <taxon>Viridiplantae</taxon>
        <taxon>Streptophyta</taxon>
        <taxon>Embryophyta</taxon>
        <taxon>Tracheophyta</taxon>
        <taxon>Spermatophyta</taxon>
        <taxon>Magnoliopsida</taxon>
        <taxon>eudicotyledons</taxon>
        <taxon>Gunneridae</taxon>
        <taxon>Pentapetalae</taxon>
        <taxon>rosids</taxon>
        <taxon>malvids</taxon>
        <taxon>Myrtales</taxon>
        <taxon>Myrtaceae</taxon>
        <taxon>Myrtoideae</taxon>
        <taxon>Myrteae</taxon>
        <taxon>Australasian group</taxon>
        <taxon>Rhodamnia</taxon>
    </lineage>
</organism>
<keyword evidence="6" id="KW-0812">Transmembrane</keyword>
<dbReference type="PROSITE" id="PS50026">
    <property type="entry name" value="EGF_3"/>
    <property type="match status" value="1"/>
</dbReference>
<evidence type="ECO:0000256" key="6">
    <source>
        <dbReference type="ARBA" id="ARBA00022692"/>
    </source>
</evidence>
<dbReference type="InterPro" id="IPR000742">
    <property type="entry name" value="EGF"/>
</dbReference>
<dbReference type="GO" id="GO:0030247">
    <property type="term" value="F:polysaccharide binding"/>
    <property type="evidence" value="ECO:0007669"/>
    <property type="project" value="InterPro"/>
</dbReference>
<accession>A0A8B8QCC4</accession>
<keyword evidence="12" id="KW-0472">Membrane</keyword>
<dbReference type="InterPro" id="IPR025287">
    <property type="entry name" value="WAK_GUB"/>
</dbReference>
<dbReference type="SUPFAM" id="SSF56112">
    <property type="entry name" value="Protein kinase-like (PK-like)"/>
    <property type="match status" value="1"/>
</dbReference>
<feature type="domain" description="Protein kinase" evidence="20">
    <location>
        <begin position="437"/>
        <end position="719"/>
    </location>
</feature>
<dbReference type="InterPro" id="IPR000152">
    <property type="entry name" value="EGF-type_Asp/Asn_hydroxyl_site"/>
</dbReference>
<protein>
    <submittedName>
        <fullName evidence="23">Wall-associated receptor kinase 2-like</fullName>
    </submittedName>
</protein>
<dbReference type="PANTHER" id="PTHR27005">
    <property type="entry name" value="WALL-ASSOCIATED RECEPTOR KINASE-LIKE 21"/>
    <property type="match status" value="1"/>
</dbReference>
<keyword evidence="22" id="KW-1185">Reference proteome</keyword>
<dbReference type="SMART" id="SM00220">
    <property type="entry name" value="S_TKc"/>
    <property type="match status" value="1"/>
</dbReference>
<keyword evidence="8 18" id="KW-0547">Nucleotide-binding</keyword>
<keyword evidence="7 19" id="KW-0732">Signal</keyword>
<keyword evidence="3 17" id="KW-0245">EGF-like domain</keyword>
<comment type="subcellular location">
    <subcellularLocation>
        <location evidence="1">Membrane</location>
        <topology evidence="1">Single-pass type I membrane protein</topology>
    </subcellularLocation>
</comment>
<dbReference type="InterPro" id="IPR045274">
    <property type="entry name" value="WAK-like"/>
</dbReference>
<feature type="domain" description="EGF-like" evidence="21">
    <location>
        <begin position="308"/>
        <end position="348"/>
    </location>
</feature>
<evidence type="ECO:0000313" key="23">
    <source>
        <dbReference type="RefSeq" id="XP_030544188.2"/>
    </source>
</evidence>
<keyword evidence="13" id="KW-1015">Disulfide bond</keyword>
<dbReference type="CDD" id="cd14066">
    <property type="entry name" value="STKc_IRAK"/>
    <property type="match status" value="1"/>
</dbReference>
<evidence type="ECO:0000256" key="9">
    <source>
        <dbReference type="ARBA" id="ARBA00022777"/>
    </source>
</evidence>
<dbReference type="SMART" id="SM00179">
    <property type="entry name" value="EGF_CA"/>
    <property type="match status" value="1"/>
</dbReference>
<dbReference type="PANTHER" id="PTHR27005:SF468">
    <property type="entry name" value="OS01G0310500 PROTEIN"/>
    <property type="match status" value="1"/>
</dbReference>
<dbReference type="GO" id="GO:0005886">
    <property type="term" value="C:plasma membrane"/>
    <property type="evidence" value="ECO:0007669"/>
    <property type="project" value="TreeGrafter"/>
</dbReference>
<evidence type="ECO:0000259" key="20">
    <source>
        <dbReference type="PROSITE" id="PS50011"/>
    </source>
</evidence>
<dbReference type="SUPFAM" id="SSF57196">
    <property type="entry name" value="EGF/Laminin"/>
    <property type="match status" value="1"/>
</dbReference>
<dbReference type="GeneID" id="115750770"/>
<evidence type="ECO:0000256" key="4">
    <source>
        <dbReference type="ARBA" id="ARBA00022553"/>
    </source>
</evidence>
<comment type="catalytic activity">
    <reaction evidence="15">
        <text>L-seryl-[protein] + ATP = O-phospho-L-seryl-[protein] + ADP + H(+)</text>
        <dbReference type="Rhea" id="RHEA:17989"/>
        <dbReference type="Rhea" id="RHEA-COMP:9863"/>
        <dbReference type="Rhea" id="RHEA-COMP:11604"/>
        <dbReference type="ChEBI" id="CHEBI:15378"/>
        <dbReference type="ChEBI" id="CHEBI:29999"/>
        <dbReference type="ChEBI" id="CHEBI:30616"/>
        <dbReference type="ChEBI" id="CHEBI:83421"/>
        <dbReference type="ChEBI" id="CHEBI:456216"/>
    </reaction>
</comment>
<dbReference type="CDD" id="cd00054">
    <property type="entry name" value="EGF_CA"/>
    <property type="match status" value="1"/>
</dbReference>
<dbReference type="GO" id="GO:0005524">
    <property type="term" value="F:ATP binding"/>
    <property type="evidence" value="ECO:0007669"/>
    <property type="project" value="UniProtKB-UniRule"/>
</dbReference>
<evidence type="ECO:0000256" key="16">
    <source>
        <dbReference type="ARBA" id="ARBA00047951"/>
    </source>
</evidence>
<dbReference type="Pfam" id="PF00069">
    <property type="entry name" value="Pkinase"/>
    <property type="match status" value="1"/>
</dbReference>
<dbReference type="KEGG" id="rarg:115750770"/>
<dbReference type="GO" id="GO:0007166">
    <property type="term" value="P:cell surface receptor signaling pathway"/>
    <property type="evidence" value="ECO:0007669"/>
    <property type="project" value="InterPro"/>
</dbReference>
<evidence type="ECO:0000256" key="2">
    <source>
        <dbReference type="ARBA" id="ARBA00022527"/>
    </source>
</evidence>
<dbReference type="Gene3D" id="2.10.25.10">
    <property type="entry name" value="Laminin"/>
    <property type="match status" value="2"/>
</dbReference>
<evidence type="ECO:0000256" key="19">
    <source>
        <dbReference type="SAM" id="SignalP"/>
    </source>
</evidence>
<dbReference type="PROSITE" id="PS01187">
    <property type="entry name" value="EGF_CA"/>
    <property type="match status" value="1"/>
</dbReference>
<evidence type="ECO:0000256" key="5">
    <source>
        <dbReference type="ARBA" id="ARBA00022679"/>
    </source>
</evidence>
<feature type="signal peptide" evidence="19">
    <location>
        <begin position="1"/>
        <end position="26"/>
    </location>
</feature>
<dbReference type="InterPro" id="IPR017441">
    <property type="entry name" value="Protein_kinase_ATP_BS"/>
</dbReference>
<dbReference type="InterPro" id="IPR000719">
    <property type="entry name" value="Prot_kinase_dom"/>
</dbReference>
<evidence type="ECO:0000256" key="14">
    <source>
        <dbReference type="ARBA" id="ARBA00023180"/>
    </source>
</evidence>
<dbReference type="Gene3D" id="1.10.510.10">
    <property type="entry name" value="Transferase(Phosphotransferase) domain 1"/>
    <property type="match status" value="1"/>
</dbReference>
<dbReference type="GO" id="GO:0004674">
    <property type="term" value="F:protein serine/threonine kinase activity"/>
    <property type="evidence" value="ECO:0007669"/>
    <property type="project" value="UniProtKB-KW"/>
</dbReference>
<sequence length="769" mass="84751">MQRVEGRTMVIHRLLLKVVMLGAVLGPYHNPLVAEAADYPITKRGCQSTCGNLSIPYPFGSRDSDPGCRHGPSSFTVDCDNSTGHPTPYLDNRDSNLQILDISLEHHEMRVQADFIGQACYDSAGYDASSSNFPTLTLADFRISSNKNKFIAVGCDTVASFLDREGNFAFGCMSACNDISEVTNGSCSGIGCCETSIPKNLFDYNISIYSYKNHTEVLDFNPCSYVFVTASGFYNFSSGDLSELEIDEMPLVLDWAIGNITCDVAKKSPGYMCTENTNCTNAEKGWGYKCACLEGFHGNPYLANGCQDIDECADPNKNQCNEVNGQCTNVVGSYNCSCRKGYHGDGRNDGKGCTANPNPSHLVQILVGAGAGTIVLLFSAGFRILGIQKRKLIRLKEQYFKQNGGLLLQQQLHEHDRTTNTMKIFTAEELEKATNNYDESRIVGQGGYGTVYKGLLPNGTFVAIKKSKFVEKTRIEQFVNEVIVLSHINHRNVVKLTGCCLDTEVPLLVYEFISNGTLFDRIHNRNKSSKMSWDTRLRIASDTAGVLSYLHSAASIPIIHRDVKSTNILLDDNYTAKVSDFGASRLVPLDQAELSTLVRGTLGYLDPEYLHTNQPTEKSDVYSFGVVLVEPITGKKALSFNRPEKERGLAMHFLSALKNNRLFQIVDGVIANEGNNEQVREVANVAKRCLKVKGKERPTMKEVAIELEGLKEKPNHPWMSSITLHGEEELHLLGETTDPTVYMDSSETMSIAPSDSMKNHVMTPVNSGG</sequence>
<comment type="caution">
    <text evidence="17">Lacks conserved residue(s) required for the propagation of feature annotation.</text>
</comment>
<keyword evidence="14" id="KW-0325">Glycoprotein</keyword>
<dbReference type="RefSeq" id="XP_030544188.2">
    <property type="nucleotide sequence ID" value="XM_030688328.2"/>
</dbReference>
<evidence type="ECO:0000256" key="7">
    <source>
        <dbReference type="ARBA" id="ARBA00022729"/>
    </source>
</evidence>
<feature type="binding site" evidence="18">
    <location>
        <position position="466"/>
    </location>
    <ligand>
        <name>ATP</name>
        <dbReference type="ChEBI" id="CHEBI:30616"/>
    </ligand>
</feature>
<dbReference type="PROSITE" id="PS00010">
    <property type="entry name" value="ASX_HYDROXYL"/>
    <property type="match status" value="1"/>
</dbReference>
<proteinExistence type="predicted"/>
<dbReference type="Pfam" id="PF07645">
    <property type="entry name" value="EGF_CA"/>
    <property type="match status" value="1"/>
</dbReference>
<keyword evidence="5" id="KW-0808">Transferase</keyword>
<dbReference type="SMART" id="SM00181">
    <property type="entry name" value="EGF"/>
    <property type="match status" value="2"/>
</dbReference>
<dbReference type="PROSITE" id="PS00108">
    <property type="entry name" value="PROTEIN_KINASE_ST"/>
    <property type="match status" value="1"/>
</dbReference>
<feature type="chain" id="PRO_5045078846" evidence="19">
    <location>
        <begin position="27"/>
        <end position="769"/>
    </location>
</feature>
<keyword evidence="10 18" id="KW-0067">ATP-binding</keyword>
<keyword evidence="11" id="KW-1133">Transmembrane helix</keyword>
<name>A0A8B8QCC4_9MYRT</name>